<dbReference type="AlphaFoldDB" id="A0A4P9XJV3"/>
<evidence type="ECO:0000313" key="7">
    <source>
        <dbReference type="EMBL" id="RKP05480.1"/>
    </source>
</evidence>
<keyword evidence="6" id="KW-0503">Monooxygenase</keyword>
<evidence type="ECO:0000256" key="3">
    <source>
        <dbReference type="ARBA" id="ARBA00022723"/>
    </source>
</evidence>
<reference evidence="8" key="1">
    <citation type="journal article" date="2018" name="Nat. Microbiol.">
        <title>Leveraging single-cell genomics to expand the fungal tree of life.</title>
        <authorList>
            <person name="Ahrendt S.R."/>
            <person name="Quandt C.A."/>
            <person name="Ciobanu D."/>
            <person name="Clum A."/>
            <person name="Salamov A."/>
            <person name="Andreopoulos B."/>
            <person name="Cheng J.F."/>
            <person name="Woyke T."/>
            <person name="Pelin A."/>
            <person name="Henrissat B."/>
            <person name="Reynolds N.K."/>
            <person name="Benny G.L."/>
            <person name="Smith M.E."/>
            <person name="James T.Y."/>
            <person name="Grigoriev I.V."/>
        </authorList>
    </citation>
    <scope>NUCLEOTIDE SEQUENCE [LARGE SCALE GENOMIC DNA]</scope>
    <source>
        <strain evidence="8">RSA 1356</strain>
    </source>
</reference>
<dbReference type="PROSITE" id="PS00086">
    <property type="entry name" value="CYTOCHROME_P450"/>
    <property type="match status" value="1"/>
</dbReference>
<keyword evidence="6" id="KW-0560">Oxidoreductase</keyword>
<evidence type="ECO:0000256" key="2">
    <source>
        <dbReference type="ARBA" id="ARBA00010617"/>
    </source>
</evidence>
<organism evidence="7 8">
    <name type="scientific">Thamnocephalis sphaerospora</name>
    <dbReference type="NCBI Taxonomy" id="78915"/>
    <lineage>
        <taxon>Eukaryota</taxon>
        <taxon>Fungi</taxon>
        <taxon>Fungi incertae sedis</taxon>
        <taxon>Zoopagomycota</taxon>
        <taxon>Zoopagomycotina</taxon>
        <taxon>Zoopagomycetes</taxon>
        <taxon>Zoopagales</taxon>
        <taxon>Sigmoideomycetaceae</taxon>
        <taxon>Thamnocephalis</taxon>
    </lineage>
</organism>
<accession>A0A4P9XJV3</accession>
<keyword evidence="5 6" id="KW-0349">Heme</keyword>
<dbReference type="SUPFAM" id="SSF48264">
    <property type="entry name" value="Cytochrome P450"/>
    <property type="match status" value="1"/>
</dbReference>
<protein>
    <submittedName>
        <fullName evidence="7">Cytochrome P450</fullName>
    </submittedName>
</protein>
<dbReference type="InterPro" id="IPR017972">
    <property type="entry name" value="Cyt_P450_CS"/>
</dbReference>
<dbReference type="GO" id="GO:0016705">
    <property type="term" value="F:oxidoreductase activity, acting on paired donors, with incorporation or reduction of molecular oxygen"/>
    <property type="evidence" value="ECO:0007669"/>
    <property type="project" value="InterPro"/>
</dbReference>
<dbReference type="STRING" id="78915.A0A4P9XJV3"/>
<dbReference type="OrthoDB" id="1470350at2759"/>
<dbReference type="PANTHER" id="PTHR24305">
    <property type="entry name" value="CYTOCHROME P450"/>
    <property type="match status" value="1"/>
</dbReference>
<evidence type="ECO:0000256" key="6">
    <source>
        <dbReference type="RuleBase" id="RU000461"/>
    </source>
</evidence>
<keyword evidence="8" id="KW-1185">Reference proteome</keyword>
<evidence type="ECO:0000256" key="5">
    <source>
        <dbReference type="PIRSR" id="PIRSR602401-1"/>
    </source>
</evidence>
<evidence type="ECO:0000256" key="4">
    <source>
        <dbReference type="ARBA" id="ARBA00023004"/>
    </source>
</evidence>
<feature type="binding site" description="axial binding residue" evidence="5">
    <location>
        <position position="433"/>
    </location>
    <ligand>
        <name>heme</name>
        <dbReference type="ChEBI" id="CHEBI:30413"/>
    </ligand>
    <ligandPart>
        <name>Fe</name>
        <dbReference type="ChEBI" id="CHEBI:18248"/>
    </ligandPart>
</feature>
<dbReference type="PRINTS" id="PR00463">
    <property type="entry name" value="EP450I"/>
</dbReference>
<dbReference type="InterPro" id="IPR001128">
    <property type="entry name" value="Cyt_P450"/>
</dbReference>
<dbReference type="GO" id="GO:0004497">
    <property type="term" value="F:monooxygenase activity"/>
    <property type="evidence" value="ECO:0007669"/>
    <property type="project" value="UniProtKB-KW"/>
</dbReference>
<dbReference type="InterPro" id="IPR050121">
    <property type="entry name" value="Cytochrome_P450_monoxygenase"/>
</dbReference>
<gene>
    <name evidence="7" type="ORF">THASP1DRAFT_32679</name>
</gene>
<dbReference type="EMBL" id="KZ993118">
    <property type="protein sequence ID" value="RKP05480.1"/>
    <property type="molecule type" value="Genomic_DNA"/>
</dbReference>
<dbReference type="PANTHER" id="PTHR24305:SF166">
    <property type="entry name" value="CYTOCHROME P450 12A4, MITOCHONDRIAL-RELATED"/>
    <property type="match status" value="1"/>
</dbReference>
<dbReference type="Gene3D" id="1.10.630.10">
    <property type="entry name" value="Cytochrome P450"/>
    <property type="match status" value="1"/>
</dbReference>
<dbReference type="Pfam" id="PF00067">
    <property type="entry name" value="p450"/>
    <property type="match status" value="1"/>
</dbReference>
<dbReference type="GO" id="GO:0020037">
    <property type="term" value="F:heme binding"/>
    <property type="evidence" value="ECO:0007669"/>
    <property type="project" value="InterPro"/>
</dbReference>
<keyword evidence="3 5" id="KW-0479">Metal-binding</keyword>
<name>A0A4P9XJV3_9FUNG</name>
<dbReference type="Proteomes" id="UP000271241">
    <property type="component" value="Unassembled WGS sequence"/>
</dbReference>
<sequence length="488" mass="54997">MALESLISLETVLLLSATYVLYTFVSNKILSPLRDVPGPWLYSLSSIFYMWRVVRGTHLGWLHDLHEKHGPIVRVTPDTVNVRDIDAAHAVHLTHKFIKGPMHASFDITGKENLFSARDPKISKARRKLALPMFTRIAVEEMDEMIMSSGIRPLLSRLERHAEASDTINIMRLFNYMTFDVISDIAFGRSFNLLEDDNDGDNIVKWLNGLCQLCVCKHAFGPLANKWLMPGLYECKRKSINVALDAVRARRATNNPRPDSLNRYLAAVKDEKADEMTDLDIAADMVVQMVGGTDTTAVCCTWTVYLLSRTPDVHARLLQELCKVVPDINTEITHAMVHDLPYLNAVINESLRIYPVAGADAPRAVPKGGAELCGKYLPEGTVIMGMQYMTNRWSELWDEPEAFKPERWLIEDEARLEAMKHAFHPFSIGVRACVGRELAWMELRVALASVVRRFAIDVVPGDDMTPAFNLIVAPRGHTLTCRLEKRAS</sequence>
<evidence type="ECO:0000313" key="8">
    <source>
        <dbReference type="Proteomes" id="UP000271241"/>
    </source>
</evidence>
<keyword evidence="4 5" id="KW-0408">Iron</keyword>
<dbReference type="InterPro" id="IPR002401">
    <property type="entry name" value="Cyt_P450_E_grp-I"/>
</dbReference>
<dbReference type="GO" id="GO:0005506">
    <property type="term" value="F:iron ion binding"/>
    <property type="evidence" value="ECO:0007669"/>
    <property type="project" value="InterPro"/>
</dbReference>
<proteinExistence type="inferred from homology"/>
<dbReference type="InterPro" id="IPR036396">
    <property type="entry name" value="Cyt_P450_sf"/>
</dbReference>
<comment type="cofactor">
    <cofactor evidence="1 5">
        <name>heme</name>
        <dbReference type="ChEBI" id="CHEBI:30413"/>
    </cofactor>
</comment>
<comment type="similarity">
    <text evidence="2 6">Belongs to the cytochrome P450 family.</text>
</comment>
<evidence type="ECO:0000256" key="1">
    <source>
        <dbReference type="ARBA" id="ARBA00001971"/>
    </source>
</evidence>
<dbReference type="PRINTS" id="PR00385">
    <property type="entry name" value="P450"/>
</dbReference>